<proteinExistence type="predicted"/>
<dbReference type="FunFam" id="3.40.190.10:FF:000034">
    <property type="entry name" value="Chorismate mutase/prephenate dehydratase"/>
    <property type="match status" value="1"/>
</dbReference>
<feature type="binding site" evidence="19">
    <location>
        <position position="46"/>
    </location>
    <ligand>
        <name>substrate</name>
    </ligand>
</feature>
<keyword evidence="9" id="KW-0963">Cytoplasm</keyword>
<evidence type="ECO:0000256" key="1">
    <source>
        <dbReference type="ARBA" id="ARBA00000824"/>
    </source>
</evidence>
<dbReference type="GO" id="GO:0005737">
    <property type="term" value="C:cytoplasm"/>
    <property type="evidence" value="ECO:0007669"/>
    <property type="project" value="UniProtKB-SubCell"/>
</dbReference>
<gene>
    <name evidence="24" type="ORF">J1G54_00630</name>
</gene>
<evidence type="ECO:0000256" key="15">
    <source>
        <dbReference type="ARBA" id="ARBA00023268"/>
    </source>
</evidence>
<feature type="binding site" evidence="19">
    <location>
        <position position="84"/>
    </location>
    <ligand>
        <name>substrate</name>
    </ligand>
</feature>
<feature type="domain" description="Chorismate mutase" evidence="21">
    <location>
        <begin position="1"/>
        <end position="92"/>
    </location>
</feature>
<feature type="binding site" evidence="19">
    <location>
        <position position="9"/>
    </location>
    <ligand>
        <name>substrate</name>
    </ligand>
</feature>
<evidence type="ECO:0000256" key="19">
    <source>
        <dbReference type="PIRSR" id="PIRSR001500-1"/>
    </source>
</evidence>
<evidence type="ECO:0000256" key="6">
    <source>
        <dbReference type="ARBA" id="ARBA00012404"/>
    </source>
</evidence>
<dbReference type="PROSITE" id="PS00857">
    <property type="entry name" value="PREPHENATE_DEHYDR_1"/>
    <property type="match status" value="1"/>
</dbReference>
<dbReference type="InterPro" id="IPR002701">
    <property type="entry name" value="CM_II_prokaryot"/>
</dbReference>
<dbReference type="SUPFAM" id="SSF55021">
    <property type="entry name" value="ACT-like"/>
    <property type="match status" value="1"/>
</dbReference>
<dbReference type="PROSITE" id="PS51671">
    <property type="entry name" value="ACT"/>
    <property type="match status" value="1"/>
</dbReference>
<feature type="domain" description="Prephenate dehydratase" evidence="22">
    <location>
        <begin position="104"/>
        <end position="284"/>
    </location>
</feature>
<dbReference type="InterPro" id="IPR018528">
    <property type="entry name" value="Preph_deHydtase_CS"/>
</dbReference>
<feature type="site" description="Essential for prephenate dehydratase activity" evidence="20">
    <location>
        <position position="277"/>
    </location>
</feature>
<name>A0A143CHA2_GLAPU</name>
<dbReference type="InterPro" id="IPR036263">
    <property type="entry name" value="Chorismate_II_sf"/>
</dbReference>
<feature type="binding site" evidence="19">
    <location>
        <position position="50"/>
    </location>
    <ligand>
        <name>substrate</name>
    </ligand>
</feature>
<dbReference type="GO" id="GO:0004106">
    <property type="term" value="F:chorismate mutase activity"/>
    <property type="evidence" value="ECO:0007669"/>
    <property type="project" value="UniProtKB-EC"/>
</dbReference>
<dbReference type="PIRSF" id="PIRSF001500">
    <property type="entry name" value="Chor_mut_pdt_Ppr"/>
    <property type="match status" value="1"/>
</dbReference>
<keyword evidence="11" id="KW-0057">Aromatic amino acid biosynthesis</keyword>
<dbReference type="Gene3D" id="3.40.190.10">
    <property type="entry name" value="Periplasmic binding protein-like II"/>
    <property type="match status" value="2"/>
</dbReference>
<organism evidence="24 25">
    <name type="scientific">Glaesserella parasuis</name>
    <name type="common">Haemophilus parasuis</name>
    <dbReference type="NCBI Taxonomy" id="738"/>
    <lineage>
        <taxon>Bacteria</taxon>
        <taxon>Pseudomonadati</taxon>
        <taxon>Pseudomonadota</taxon>
        <taxon>Gammaproteobacteria</taxon>
        <taxon>Pasteurellales</taxon>
        <taxon>Pasteurellaceae</taxon>
        <taxon>Glaesserella</taxon>
    </lineage>
</organism>
<dbReference type="EC" id="5.4.99.5" evidence="6"/>
<dbReference type="InterPro" id="IPR010952">
    <property type="entry name" value="CM_P_1"/>
</dbReference>
<dbReference type="SUPFAM" id="SSF48600">
    <property type="entry name" value="Chorismate mutase II"/>
    <property type="match status" value="1"/>
</dbReference>
<comment type="subcellular location">
    <subcellularLocation>
        <location evidence="3">Cytoplasm</location>
    </subcellularLocation>
</comment>
<evidence type="ECO:0000256" key="8">
    <source>
        <dbReference type="ARBA" id="ARBA00014401"/>
    </source>
</evidence>
<keyword evidence="10" id="KW-0028">Amino-acid biosynthesis</keyword>
<dbReference type="AlphaFoldDB" id="A0A143CHA2"/>
<evidence type="ECO:0000256" key="14">
    <source>
        <dbReference type="ARBA" id="ARBA00023239"/>
    </source>
</evidence>
<dbReference type="CDD" id="cd13631">
    <property type="entry name" value="PBP2_Ct-PDT_like"/>
    <property type="match status" value="1"/>
</dbReference>
<dbReference type="PROSITE" id="PS51171">
    <property type="entry name" value="PREPHENATE_DEHYDR_3"/>
    <property type="match status" value="1"/>
</dbReference>
<dbReference type="InterPro" id="IPR045865">
    <property type="entry name" value="ACT-like_dom_sf"/>
</dbReference>
<dbReference type="EMBL" id="CP071491">
    <property type="protein sequence ID" value="QSX17133.1"/>
    <property type="molecule type" value="Genomic_DNA"/>
</dbReference>
<dbReference type="Pfam" id="PF00800">
    <property type="entry name" value="PDT"/>
    <property type="match status" value="1"/>
</dbReference>
<dbReference type="InterPro" id="IPR008242">
    <property type="entry name" value="Chor_mutase/pphenate_deHydtase"/>
</dbReference>
<dbReference type="SUPFAM" id="SSF53850">
    <property type="entry name" value="Periplasmic binding protein-like II"/>
    <property type="match status" value="1"/>
</dbReference>
<evidence type="ECO:0000256" key="20">
    <source>
        <dbReference type="PIRSR" id="PIRSR001500-2"/>
    </source>
</evidence>
<evidence type="ECO:0000256" key="2">
    <source>
        <dbReference type="ARBA" id="ARBA00002364"/>
    </source>
</evidence>
<dbReference type="GO" id="GO:0009094">
    <property type="term" value="P:L-phenylalanine biosynthetic process"/>
    <property type="evidence" value="ECO:0007669"/>
    <property type="project" value="UniProtKB-UniPathway"/>
</dbReference>
<evidence type="ECO:0000256" key="10">
    <source>
        <dbReference type="ARBA" id="ARBA00022605"/>
    </source>
</evidence>
<comment type="function">
    <text evidence="2">Catalyzes the Claisen rearrangement of chorismate to prephenate and the decarboxylation/dehydration of prephenate to phenylpyruvate.</text>
</comment>
<dbReference type="FunFam" id="3.40.190.10:FF:000044">
    <property type="entry name" value="Chorismate mutase/prephenate dehydratase"/>
    <property type="match status" value="1"/>
</dbReference>
<dbReference type="GO" id="GO:0004664">
    <property type="term" value="F:prephenate dehydratase activity"/>
    <property type="evidence" value="ECO:0007669"/>
    <property type="project" value="UniProtKB-EC"/>
</dbReference>
<comment type="catalytic activity">
    <reaction evidence="18">
        <text>prephenate + H(+) = 3-phenylpyruvate + CO2 + H2O</text>
        <dbReference type="Rhea" id="RHEA:21648"/>
        <dbReference type="ChEBI" id="CHEBI:15377"/>
        <dbReference type="ChEBI" id="CHEBI:15378"/>
        <dbReference type="ChEBI" id="CHEBI:16526"/>
        <dbReference type="ChEBI" id="CHEBI:18005"/>
        <dbReference type="ChEBI" id="CHEBI:29934"/>
        <dbReference type="EC" id="4.2.1.51"/>
    </reaction>
</comment>
<accession>A0A143CHA2</accession>
<evidence type="ECO:0000256" key="17">
    <source>
        <dbReference type="ARBA" id="ARBA00031520"/>
    </source>
</evidence>
<feature type="binding site" evidence="19">
    <location>
        <position position="88"/>
    </location>
    <ligand>
        <name>substrate</name>
    </ligand>
</feature>
<keyword evidence="14" id="KW-0456">Lyase</keyword>
<evidence type="ECO:0000256" key="13">
    <source>
        <dbReference type="ARBA" id="ARBA00023235"/>
    </source>
</evidence>
<dbReference type="InterPro" id="IPR001086">
    <property type="entry name" value="Preph_deHydtase"/>
</dbReference>
<dbReference type="CDD" id="cd04905">
    <property type="entry name" value="ACT_CM-PDT"/>
    <property type="match status" value="1"/>
</dbReference>
<evidence type="ECO:0000256" key="4">
    <source>
        <dbReference type="ARBA" id="ARBA00004741"/>
    </source>
</evidence>
<evidence type="ECO:0000313" key="24">
    <source>
        <dbReference type="EMBL" id="QSX17133.1"/>
    </source>
</evidence>
<keyword evidence="15" id="KW-0511">Multifunctional enzyme</keyword>
<dbReference type="SMART" id="SM00830">
    <property type="entry name" value="CM_2"/>
    <property type="match status" value="1"/>
</dbReference>
<evidence type="ECO:0000256" key="16">
    <source>
        <dbReference type="ARBA" id="ARBA00031175"/>
    </source>
</evidence>
<evidence type="ECO:0000256" key="18">
    <source>
        <dbReference type="ARBA" id="ARBA00047848"/>
    </source>
</evidence>
<dbReference type="PANTHER" id="PTHR21022">
    <property type="entry name" value="PREPHENATE DEHYDRATASE P PROTEIN"/>
    <property type="match status" value="1"/>
</dbReference>
<dbReference type="InterPro" id="IPR036979">
    <property type="entry name" value="CM_dom_sf"/>
</dbReference>
<dbReference type="Gene3D" id="3.30.70.260">
    <property type="match status" value="1"/>
</dbReference>
<evidence type="ECO:0000256" key="9">
    <source>
        <dbReference type="ARBA" id="ARBA00022490"/>
    </source>
</evidence>
<feature type="binding site" evidence="19">
    <location>
        <position position="37"/>
    </location>
    <ligand>
        <name>substrate</name>
    </ligand>
</feature>
<comment type="pathway">
    <text evidence="5">Metabolic intermediate biosynthesis; prephenate biosynthesis; prephenate from chorismate: step 1/1.</text>
</comment>
<dbReference type="Gene3D" id="1.20.59.10">
    <property type="entry name" value="Chorismate mutase"/>
    <property type="match status" value="1"/>
</dbReference>
<protein>
    <recommendedName>
        <fullName evidence="8">Bifunctional chorismate mutase/prephenate dehydratase</fullName>
        <ecNumber evidence="7">4.2.1.51</ecNumber>
        <ecNumber evidence="6">5.4.99.5</ecNumber>
    </recommendedName>
    <alternativeName>
        <fullName evidence="17">Chorismate mutase-prephenate dehydratase</fullName>
    </alternativeName>
    <alternativeName>
        <fullName evidence="16">p-protein</fullName>
    </alternativeName>
</protein>
<dbReference type="RefSeq" id="WP_021116239.1">
    <property type="nucleotide sequence ID" value="NZ_CBCRUP010000006.1"/>
</dbReference>
<feature type="domain" description="ACT" evidence="23">
    <location>
        <begin position="298"/>
        <end position="375"/>
    </location>
</feature>
<evidence type="ECO:0000259" key="23">
    <source>
        <dbReference type="PROSITE" id="PS51671"/>
    </source>
</evidence>
<comment type="pathway">
    <text evidence="4">Amino-acid biosynthesis; L-phenylalanine biosynthesis; phenylpyruvate from prephenate: step 1/1.</text>
</comment>
<evidence type="ECO:0000256" key="12">
    <source>
        <dbReference type="ARBA" id="ARBA00023222"/>
    </source>
</evidence>
<sequence length="388" mass="44022">MSLDLSDIRQQITQIDRNLLKLLSERHRLAFDVVRSKEITKKPLRDIEREKQLLQELVSFAQAENYQLDPQYVTQIFQRIIEDSVLTQQHYLQNKLNQNQENATIAFLGMRGSYSHLASRQFMKNSTASLVELSCESFDSVFEKVQQDEADYGVLPLENTTSGSINEVYDLLQHTDLTLVGELAYPIKHCVLGTNNADFAQVDTIYTHPQPAQQCSQFIHSLDKVHIKYCESSSHAMQLVARLNKPNCVALGNEDGGKLYGLSVLKSGIANQENNITRFIVVSKKTINVSPQVQTKTLLLMTTTQQAGALVDALMVFKQHGIRMIKLESRPIYGKPWEEMFYVELDANIHNENTQNALKELETVTSFLKVLGCYPSEIIEPVQINNIS</sequence>
<evidence type="ECO:0000259" key="21">
    <source>
        <dbReference type="PROSITE" id="PS51168"/>
    </source>
</evidence>
<dbReference type="InterPro" id="IPR002912">
    <property type="entry name" value="ACT_dom"/>
</dbReference>
<dbReference type="EC" id="4.2.1.51" evidence="7"/>
<dbReference type="NCBIfam" id="TIGR01797">
    <property type="entry name" value="CM_P_1"/>
    <property type="match status" value="1"/>
</dbReference>
<dbReference type="Pfam" id="PF01817">
    <property type="entry name" value="CM_2"/>
    <property type="match status" value="1"/>
</dbReference>
<evidence type="ECO:0000256" key="11">
    <source>
        <dbReference type="ARBA" id="ARBA00023141"/>
    </source>
</evidence>
<evidence type="ECO:0000256" key="3">
    <source>
        <dbReference type="ARBA" id="ARBA00004496"/>
    </source>
</evidence>
<keyword evidence="13 24" id="KW-0413">Isomerase</keyword>
<dbReference type="PANTHER" id="PTHR21022:SF19">
    <property type="entry name" value="PREPHENATE DEHYDRATASE-RELATED"/>
    <property type="match status" value="1"/>
</dbReference>
<feature type="binding site" evidence="19">
    <location>
        <position position="26"/>
    </location>
    <ligand>
        <name>substrate</name>
    </ligand>
</feature>
<dbReference type="PROSITE" id="PS51168">
    <property type="entry name" value="CHORISMATE_MUT_2"/>
    <property type="match status" value="1"/>
</dbReference>
<evidence type="ECO:0000256" key="7">
    <source>
        <dbReference type="ARBA" id="ARBA00013147"/>
    </source>
</evidence>
<comment type="catalytic activity">
    <reaction evidence="1">
        <text>chorismate = prephenate</text>
        <dbReference type="Rhea" id="RHEA:13897"/>
        <dbReference type="ChEBI" id="CHEBI:29748"/>
        <dbReference type="ChEBI" id="CHEBI:29934"/>
        <dbReference type="EC" id="5.4.99.5"/>
    </reaction>
</comment>
<evidence type="ECO:0000313" key="25">
    <source>
        <dbReference type="Proteomes" id="UP000662736"/>
    </source>
</evidence>
<evidence type="ECO:0000259" key="22">
    <source>
        <dbReference type="PROSITE" id="PS51171"/>
    </source>
</evidence>
<keyword evidence="12" id="KW-0584">Phenylalanine biosynthesis</keyword>
<dbReference type="Proteomes" id="UP000662736">
    <property type="component" value="Chromosome"/>
</dbReference>
<reference evidence="24" key="1">
    <citation type="submission" date="2021-03" db="EMBL/GenBank/DDBJ databases">
        <title>Characterization of a novel Integrative Conjugative Element in Glaesserella parasuis.</title>
        <authorList>
            <person name="Hu G."/>
            <person name="Sun H."/>
        </authorList>
    </citation>
    <scope>NUCLEOTIDE SEQUENCE</scope>
    <source>
        <strain evidence="24">GHP1807</strain>
    </source>
</reference>
<evidence type="ECO:0000256" key="5">
    <source>
        <dbReference type="ARBA" id="ARBA00004817"/>
    </source>
</evidence>
<dbReference type="GO" id="GO:0046417">
    <property type="term" value="P:chorismate metabolic process"/>
    <property type="evidence" value="ECO:0007669"/>
    <property type="project" value="InterPro"/>
</dbReference>